<dbReference type="eggNOG" id="COG4805">
    <property type="taxonomic scope" value="Bacteria"/>
</dbReference>
<dbReference type="AlphaFoldDB" id="A0A172Y9I3"/>
<feature type="chain" id="PRO_5008004514" evidence="1">
    <location>
        <begin position="22"/>
        <end position="599"/>
    </location>
</feature>
<reference evidence="2 3" key="1">
    <citation type="journal article" date="2014" name="Genome Announc.">
        <title>Genome Sequence of a Promising Hydrogen-Producing Facultative Anaerobic Bacterium, Brevundimonas naejangsanensis Strain B1.</title>
        <authorList>
            <person name="Su H."/>
            <person name="Zhang T."/>
            <person name="Bao M."/>
            <person name="Jiang Y."/>
            <person name="Wang Y."/>
            <person name="Tan T."/>
        </authorList>
    </citation>
    <scope>NUCLEOTIDE SEQUENCE [LARGE SCALE GENOMIC DNA]</scope>
    <source>
        <strain evidence="2 3">B1</strain>
    </source>
</reference>
<sequence length="599" mass="64825">MRRRDLLVGAAALGMASPLAACATGAASTVSPGATMGAAMGGGADDARLAAMLERHAQALRAEEGGGDRLADYSLAARARHGQATAQRLAELGAVNRAALSAAAALDYDTARFVYEAMADQYGRYGFSDINLRPSPYVVSQMNGAYYWLPDGIGGRSPMKDAADADRYLDKLNQFAVALDQETEQIGHDAGLGVVPPDFILAKTLAQIAALRDSSPTGNALTAPALERAHEAGIAGLDTRAAAIFVERIRPALQRQSEALAALQPRADARAGVWAKPDGEAYYASALHSNTTASYAPGELHQLGLSWVAELSAEIDRLLRAEGLTQGEVGARMAALDRDPRFLKPDTEAGRQEIIDYANQRLNRVKGLLSRGFTVTPDRPVEVRRVSPAIQNGAPGGFYSASSDPAQPSIIYINLRSVEENALWRIPTLLHHEGVPGHHFQDSVLREAGELSLFRRTVRFSAWTEGWALYAEQLADEIGAYEGDPVGRIGYLQGQLFRACRVVVDTGIHHARWTREQAIDWMVTHAGEHRDAAEREIDRYCVYPGQACSFMVGKQQIAASREEARRRLGARFDLRRYNDFVLASGPLPMDVLAAAVRLT</sequence>
<dbReference type="EMBL" id="CP015614">
    <property type="protein sequence ID" value="ANF55816.1"/>
    <property type="molecule type" value="Genomic_DNA"/>
</dbReference>
<organism evidence="2 3">
    <name type="scientific">Brevundimonas naejangsanensis</name>
    <dbReference type="NCBI Taxonomy" id="588932"/>
    <lineage>
        <taxon>Bacteria</taxon>
        <taxon>Pseudomonadati</taxon>
        <taxon>Pseudomonadota</taxon>
        <taxon>Alphaproteobacteria</taxon>
        <taxon>Caulobacterales</taxon>
        <taxon>Caulobacteraceae</taxon>
        <taxon>Brevundimonas</taxon>
    </lineage>
</organism>
<dbReference type="Pfam" id="PF05960">
    <property type="entry name" value="DUF885"/>
    <property type="match status" value="1"/>
</dbReference>
<dbReference type="RefSeq" id="WP_025977689.1">
    <property type="nucleotide sequence ID" value="NZ_CP015614.1"/>
</dbReference>
<evidence type="ECO:0000313" key="2">
    <source>
        <dbReference type="EMBL" id="ANF55816.1"/>
    </source>
</evidence>
<gene>
    <name evidence="2" type="ORF">DA69_02150</name>
</gene>
<accession>A0A172Y9I3</accession>
<dbReference type="KEGG" id="bne:DA69_02150"/>
<evidence type="ECO:0000256" key="1">
    <source>
        <dbReference type="SAM" id="SignalP"/>
    </source>
</evidence>
<evidence type="ECO:0000313" key="3">
    <source>
        <dbReference type="Proteomes" id="UP000077603"/>
    </source>
</evidence>
<proteinExistence type="predicted"/>
<feature type="signal peptide" evidence="1">
    <location>
        <begin position="1"/>
        <end position="21"/>
    </location>
</feature>
<keyword evidence="1" id="KW-0732">Signal</keyword>
<protein>
    <submittedName>
        <fullName evidence="2">Bacteriochlorophyll 4-vinyl reductase</fullName>
    </submittedName>
</protein>
<dbReference type="PANTHER" id="PTHR33361">
    <property type="entry name" value="GLR0591 PROTEIN"/>
    <property type="match status" value="1"/>
</dbReference>
<dbReference type="Proteomes" id="UP000077603">
    <property type="component" value="Chromosome"/>
</dbReference>
<keyword evidence="3" id="KW-1185">Reference proteome</keyword>
<dbReference type="STRING" id="588932.DA69_02150"/>
<dbReference type="InterPro" id="IPR010281">
    <property type="entry name" value="DUF885"/>
</dbReference>
<name>A0A172Y9I3_9CAUL</name>
<dbReference type="PANTHER" id="PTHR33361:SF2">
    <property type="entry name" value="DUF885 DOMAIN-CONTAINING PROTEIN"/>
    <property type="match status" value="1"/>
</dbReference>